<keyword evidence="3 6" id="KW-0518">Myosin</keyword>
<name>A0A6A3BAG9_HIBSY</name>
<comment type="caution">
    <text evidence="8">The sequence shown here is derived from an EMBL/GenBank/DDBJ whole genome shotgun (WGS) entry which is preliminary data.</text>
</comment>
<dbReference type="InterPro" id="IPR027417">
    <property type="entry name" value="P-loop_NTPase"/>
</dbReference>
<dbReference type="SUPFAM" id="SSF52540">
    <property type="entry name" value="P-loop containing nucleoside triphosphate hydrolases"/>
    <property type="match status" value="1"/>
</dbReference>
<evidence type="ECO:0000259" key="7">
    <source>
        <dbReference type="PROSITE" id="PS51456"/>
    </source>
</evidence>
<dbReference type="Proteomes" id="UP000436088">
    <property type="component" value="Unassembled WGS sequence"/>
</dbReference>
<dbReference type="Gene3D" id="1.20.120.720">
    <property type="entry name" value="Myosin VI head, motor domain, U50 subdomain"/>
    <property type="match status" value="1"/>
</dbReference>
<organism evidence="8 9">
    <name type="scientific">Hibiscus syriacus</name>
    <name type="common">Rose of Sharon</name>
    <dbReference type="NCBI Taxonomy" id="106335"/>
    <lineage>
        <taxon>Eukaryota</taxon>
        <taxon>Viridiplantae</taxon>
        <taxon>Streptophyta</taxon>
        <taxon>Embryophyta</taxon>
        <taxon>Tracheophyta</taxon>
        <taxon>Spermatophyta</taxon>
        <taxon>Magnoliopsida</taxon>
        <taxon>eudicotyledons</taxon>
        <taxon>Gunneridae</taxon>
        <taxon>Pentapetalae</taxon>
        <taxon>rosids</taxon>
        <taxon>malvids</taxon>
        <taxon>Malvales</taxon>
        <taxon>Malvaceae</taxon>
        <taxon>Malvoideae</taxon>
        <taxon>Hibiscus</taxon>
    </lineage>
</organism>
<dbReference type="EMBL" id="VEPZ02000873">
    <property type="protein sequence ID" value="KAE8714050.1"/>
    <property type="molecule type" value="Genomic_DNA"/>
</dbReference>
<dbReference type="GO" id="GO:0016020">
    <property type="term" value="C:membrane"/>
    <property type="evidence" value="ECO:0007669"/>
    <property type="project" value="TreeGrafter"/>
</dbReference>
<dbReference type="PROSITE" id="PS51456">
    <property type="entry name" value="MYOSIN_MOTOR"/>
    <property type="match status" value="1"/>
</dbReference>
<comment type="similarity">
    <text evidence="6">Belongs to the TRAFAC class myosin-kinesin ATPase superfamily. Myosin family.</text>
</comment>
<accession>A0A6A3BAG9</accession>
<keyword evidence="5 6" id="KW-0009">Actin-binding</keyword>
<keyword evidence="9" id="KW-1185">Reference proteome</keyword>
<dbReference type="GO" id="GO:0005737">
    <property type="term" value="C:cytoplasm"/>
    <property type="evidence" value="ECO:0007669"/>
    <property type="project" value="TreeGrafter"/>
</dbReference>
<comment type="caution">
    <text evidence="6">Lacks conserved residue(s) required for the propagation of feature annotation.</text>
</comment>
<feature type="domain" description="Myosin motor" evidence="7">
    <location>
        <begin position="1"/>
        <end position="353"/>
    </location>
</feature>
<evidence type="ECO:0000256" key="4">
    <source>
        <dbReference type="ARBA" id="ARBA00023175"/>
    </source>
</evidence>
<evidence type="ECO:0000256" key="3">
    <source>
        <dbReference type="ARBA" id="ARBA00023123"/>
    </source>
</evidence>
<dbReference type="GO" id="GO:0016459">
    <property type="term" value="C:myosin complex"/>
    <property type="evidence" value="ECO:0007669"/>
    <property type="project" value="UniProtKB-KW"/>
</dbReference>
<dbReference type="GO" id="GO:0051015">
    <property type="term" value="F:actin filament binding"/>
    <property type="evidence" value="ECO:0007669"/>
    <property type="project" value="TreeGrafter"/>
</dbReference>
<evidence type="ECO:0000256" key="1">
    <source>
        <dbReference type="ARBA" id="ARBA00022741"/>
    </source>
</evidence>
<evidence type="ECO:0000313" key="8">
    <source>
        <dbReference type="EMBL" id="KAE8714050.1"/>
    </source>
</evidence>
<dbReference type="Gene3D" id="1.20.58.530">
    <property type="match status" value="1"/>
</dbReference>
<keyword evidence="1" id="KW-0547">Nucleotide-binding</keyword>
<dbReference type="GO" id="GO:0007015">
    <property type="term" value="P:actin filament organization"/>
    <property type="evidence" value="ECO:0007669"/>
    <property type="project" value="TreeGrafter"/>
</dbReference>
<dbReference type="Pfam" id="PF00063">
    <property type="entry name" value="Myosin_head"/>
    <property type="match status" value="1"/>
</dbReference>
<reference evidence="8" key="1">
    <citation type="submission" date="2019-09" db="EMBL/GenBank/DDBJ databases">
        <title>Draft genome information of white flower Hibiscus syriacus.</title>
        <authorList>
            <person name="Kim Y.-M."/>
        </authorList>
    </citation>
    <scope>NUCLEOTIDE SEQUENCE [LARGE SCALE GENOMIC DNA]</scope>
    <source>
        <strain evidence="8">YM2019G1</strain>
    </source>
</reference>
<dbReference type="Gene3D" id="3.40.850.10">
    <property type="entry name" value="Kinesin motor domain"/>
    <property type="match status" value="1"/>
</dbReference>
<gene>
    <name evidence="8" type="ORF">F3Y22_tig00110201pilonHSYRG00144</name>
</gene>
<dbReference type="PANTHER" id="PTHR13140">
    <property type="entry name" value="MYOSIN"/>
    <property type="match status" value="1"/>
</dbReference>
<keyword evidence="4" id="KW-0505">Motor protein</keyword>
<protein>
    <recommendedName>
        <fullName evidence="7">Myosin motor domain-containing protein</fullName>
    </recommendedName>
</protein>
<dbReference type="InterPro" id="IPR001609">
    <property type="entry name" value="Myosin_head_motor_dom-like"/>
</dbReference>
<evidence type="ECO:0000256" key="5">
    <source>
        <dbReference type="ARBA" id="ARBA00023203"/>
    </source>
</evidence>
<evidence type="ECO:0000313" key="9">
    <source>
        <dbReference type="Proteomes" id="UP000436088"/>
    </source>
</evidence>
<dbReference type="PANTHER" id="PTHR13140:SF781">
    <property type="entry name" value="MYOSIN-15"/>
    <property type="match status" value="1"/>
</dbReference>
<dbReference type="SMART" id="SM00242">
    <property type="entry name" value="MYSc"/>
    <property type="match status" value="1"/>
</dbReference>
<dbReference type="AlphaFoldDB" id="A0A6A3BAG9"/>
<dbReference type="InterPro" id="IPR036961">
    <property type="entry name" value="Kinesin_motor_dom_sf"/>
</dbReference>
<evidence type="ECO:0000256" key="6">
    <source>
        <dbReference type="PROSITE-ProRule" id="PRU00782"/>
    </source>
</evidence>
<proteinExistence type="inferred from homology"/>
<dbReference type="GO" id="GO:0005524">
    <property type="term" value="F:ATP binding"/>
    <property type="evidence" value="ECO:0007669"/>
    <property type="project" value="UniProtKB-KW"/>
</dbReference>
<keyword evidence="2" id="KW-0067">ATP-binding</keyword>
<evidence type="ECO:0000256" key="2">
    <source>
        <dbReference type="ARBA" id="ARBA00022840"/>
    </source>
</evidence>
<sequence length="353" mass="40629">MEESNRFGKFVEIQFDANGRISGAAVRTYLLERSRVVQITDPERNYHCFYQLCASGKDAEKYKLGHPSHFHYLNQSKTYELEGVSNAEEYMKTRRAMDIVGISHEDQEAIFRTLAAILHLGNIEFSPGREHDSSVIKDQKSTFHLQTAADLFRCDVNLLLATLCTRTIQTREGSIVKALDCNAAVASRDALAKTVYSRLFDWLVDKINLSVGQDPDSRVQIGVLDIYGFECFKHNSFEQFCINFANEKLQQHFNEHVFKMEQDEYRKEEINWSYIEFIDNQDVLDLIEKKPIGIISLLDEACMFPKSTHETFSTKLFQNFRGHPRLEKAKFSETDFTVSHYAGKASDRILCLG</sequence>
<dbReference type="GO" id="GO:0000146">
    <property type="term" value="F:microfilament motor activity"/>
    <property type="evidence" value="ECO:0007669"/>
    <property type="project" value="TreeGrafter"/>
</dbReference>